<dbReference type="InterPro" id="IPR001356">
    <property type="entry name" value="HD"/>
</dbReference>
<proteinExistence type="predicted"/>
<evidence type="ECO:0000256" key="1">
    <source>
        <dbReference type="ARBA" id="ARBA00004123"/>
    </source>
</evidence>
<evidence type="ECO:0000256" key="2">
    <source>
        <dbReference type="PROSITE-ProRule" id="PRU00108"/>
    </source>
</evidence>
<evidence type="ECO:0000259" key="4">
    <source>
        <dbReference type="PROSITE" id="PS50071"/>
    </source>
</evidence>
<dbReference type="GO" id="GO:0003700">
    <property type="term" value="F:DNA-binding transcription factor activity"/>
    <property type="evidence" value="ECO:0007669"/>
    <property type="project" value="InterPro"/>
</dbReference>
<keyword evidence="2 3" id="KW-0238">DNA-binding</keyword>
<dbReference type="GO" id="GO:0005634">
    <property type="term" value="C:nucleus"/>
    <property type="evidence" value="ECO:0007669"/>
    <property type="project" value="UniProtKB-SubCell"/>
</dbReference>
<dbReference type="InterPro" id="IPR044559">
    <property type="entry name" value="WOX13-like"/>
</dbReference>
<keyword evidence="2 3" id="KW-0371">Homeobox</keyword>
<evidence type="ECO:0000313" key="5">
    <source>
        <dbReference type="EMBL" id="CAI9757904.1"/>
    </source>
</evidence>
<comment type="subcellular location">
    <subcellularLocation>
        <location evidence="1 2 3">Nucleus</location>
    </subcellularLocation>
</comment>
<dbReference type="Gene3D" id="1.10.10.60">
    <property type="entry name" value="Homeodomain-like"/>
    <property type="match status" value="1"/>
</dbReference>
<dbReference type="PROSITE" id="PS50071">
    <property type="entry name" value="HOMEOBOX_2"/>
    <property type="match status" value="1"/>
</dbReference>
<dbReference type="InterPro" id="IPR009057">
    <property type="entry name" value="Homeodomain-like_sf"/>
</dbReference>
<evidence type="ECO:0000313" key="6">
    <source>
        <dbReference type="Proteomes" id="UP000834106"/>
    </source>
</evidence>
<dbReference type="SMART" id="SM00389">
    <property type="entry name" value="HOX"/>
    <property type="match status" value="1"/>
</dbReference>
<reference evidence="5" key="1">
    <citation type="submission" date="2023-05" db="EMBL/GenBank/DDBJ databases">
        <authorList>
            <person name="Huff M."/>
        </authorList>
    </citation>
    <scope>NUCLEOTIDE SEQUENCE</scope>
</reference>
<organism evidence="5 6">
    <name type="scientific">Fraxinus pennsylvanica</name>
    <dbReference type="NCBI Taxonomy" id="56036"/>
    <lineage>
        <taxon>Eukaryota</taxon>
        <taxon>Viridiplantae</taxon>
        <taxon>Streptophyta</taxon>
        <taxon>Embryophyta</taxon>
        <taxon>Tracheophyta</taxon>
        <taxon>Spermatophyta</taxon>
        <taxon>Magnoliopsida</taxon>
        <taxon>eudicotyledons</taxon>
        <taxon>Gunneridae</taxon>
        <taxon>Pentapetalae</taxon>
        <taxon>asterids</taxon>
        <taxon>lamiids</taxon>
        <taxon>Lamiales</taxon>
        <taxon>Oleaceae</taxon>
        <taxon>Oleeae</taxon>
        <taxon>Fraxinus</taxon>
    </lineage>
</organism>
<name>A0AAD1YV46_9LAMI</name>
<feature type="DNA-binding region" description="Homeobox" evidence="2">
    <location>
        <begin position="3"/>
        <end position="65"/>
    </location>
</feature>
<keyword evidence="6" id="KW-1185">Reference proteome</keyword>
<keyword evidence="2 3" id="KW-0539">Nucleus</keyword>
<protein>
    <recommendedName>
        <fullName evidence="4">Homeobox domain-containing protein</fullName>
    </recommendedName>
</protein>
<accession>A0AAD1YV46</accession>
<feature type="domain" description="Homeobox" evidence="4">
    <location>
        <begin position="1"/>
        <end position="64"/>
    </location>
</feature>
<dbReference type="PANTHER" id="PTHR46777:SF5">
    <property type="entry name" value="WUSCHEL-RELATED HOMEOBOX 13"/>
    <property type="match status" value="1"/>
</dbReference>
<dbReference type="AlphaFoldDB" id="A0AAD1YV46"/>
<evidence type="ECO:0000256" key="3">
    <source>
        <dbReference type="RuleBase" id="RU000682"/>
    </source>
</evidence>
<dbReference type="GO" id="GO:0003677">
    <property type="term" value="F:DNA binding"/>
    <property type="evidence" value="ECO:0007669"/>
    <property type="project" value="UniProtKB-UniRule"/>
</dbReference>
<dbReference type="Pfam" id="PF00046">
    <property type="entry name" value="Homeodomain"/>
    <property type="match status" value="1"/>
</dbReference>
<dbReference type="EMBL" id="OU503038">
    <property type="protein sequence ID" value="CAI9757904.1"/>
    <property type="molecule type" value="Genomic_DNA"/>
</dbReference>
<dbReference type="Proteomes" id="UP000834106">
    <property type="component" value="Chromosome 3"/>
</dbReference>
<sequence length="184" mass="20572">MGKQRWTPTSIQLQILEFIYDQGDTTPRKSRITEIISELSLYGSTSEVQIYNWFRNKHARLKRSTKLQASKEDKKFIVSTSSTRLSQTRHYFKSTGSIDECMSELSHTFVDESFHVNMESEIESDDDVQSVSETIDGRGIQRAGTCLSIGSEGLVHRSPLGSRGLSRAKGTQSAAAGCRFSGHT</sequence>
<dbReference type="CDD" id="cd00086">
    <property type="entry name" value="homeodomain"/>
    <property type="match status" value="1"/>
</dbReference>
<dbReference type="PANTHER" id="PTHR46777">
    <property type="entry name" value="WUSCHEL-RELATED HOMEOBOX 13"/>
    <property type="match status" value="1"/>
</dbReference>
<gene>
    <name evidence="5" type="ORF">FPE_LOCUS5334</name>
</gene>
<dbReference type="SUPFAM" id="SSF46689">
    <property type="entry name" value="Homeodomain-like"/>
    <property type="match status" value="1"/>
</dbReference>